<protein>
    <submittedName>
        <fullName evidence="4">Diguanylate cyclase</fullName>
    </submittedName>
</protein>
<evidence type="ECO:0000313" key="4">
    <source>
        <dbReference type="EMBL" id="QIR14977.1"/>
    </source>
</evidence>
<dbReference type="NCBIfam" id="TIGR00229">
    <property type="entry name" value="sensory_box"/>
    <property type="match status" value="1"/>
</dbReference>
<dbReference type="InterPro" id="IPR000160">
    <property type="entry name" value="GGDEF_dom"/>
</dbReference>
<dbReference type="CDD" id="cd01949">
    <property type="entry name" value="GGDEF"/>
    <property type="match status" value="1"/>
</dbReference>
<sequence>MSLEKMYESFFTIALDMACIATTDGYFQRLNPAWTTTLGWTSEELMAKPFLSFVHPDDLAPTLKEIERQKNGHIVISFVNRYRTKNGEYRWLEWNSTHAVDGILFAIARDITENVETEERLKKSEAKLLKQAIELKALSEKMEHLANYDNLTGLPNLRLCNERLDMALATQRRKKSQTAIFFIDLDGFKEVNDTKGHAVGDMVLKGVAERLKASLREGDTVGRIGGDEFLVLLPNSGTKDEIAKIAIKIIDVISKPFSIDKEDMCIGASIGIAISPTDGTKASELLVHADKTMYDIKNCGKNNYAFYS</sequence>
<dbReference type="PANTHER" id="PTHR44757:SF2">
    <property type="entry name" value="BIOFILM ARCHITECTURE MAINTENANCE PROTEIN MBAA"/>
    <property type="match status" value="1"/>
</dbReference>
<dbReference type="SUPFAM" id="SSF55785">
    <property type="entry name" value="PYP-like sensor domain (PAS domain)"/>
    <property type="match status" value="1"/>
</dbReference>
<dbReference type="RefSeq" id="WP_167678283.1">
    <property type="nucleotide sequence ID" value="NZ_CP050313.1"/>
</dbReference>
<dbReference type="InterPro" id="IPR043128">
    <property type="entry name" value="Rev_trsase/Diguanyl_cyclase"/>
</dbReference>
<dbReference type="PROSITE" id="PS50112">
    <property type="entry name" value="PAS"/>
    <property type="match status" value="1"/>
</dbReference>
<dbReference type="GO" id="GO:0003824">
    <property type="term" value="F:catalytic activity"/>
    <property type="evidence" value="ECO:0007669"/>
    <property type="project" value="UniProtKB-ARBA"/>
</dbReference>
<dbReference type="KEGG" id="saes:HBH39_11185"/>
<name>A0A6G9QLQ7_9GAMM</name>
<proteinExistence type="predicted"/>
<dbReference type="FunFam" id="3.30.70.270:FF:000001">
    <property type="entry name" value="Diguanylate cyclase domain protein"/>
    <property type="match status" value="1"/>
</dbReference>
<comment type="cofactor">
    <cofactor evidence="1">
        <name>Mg(2+)</name>
        <dbReference type="ChEBI" id="CHEBI:18420"/>
    </cofactor>
</comment>
<evidence type="ECO:0000256" key="1">
    <source>
        <dbReference type="ARBA" id="ARBA00001946"/>
    </source>
</evidence>
<keyword evidence="5" id="KW-1185">Reference proteome</keyword>
<dbReference type="CDD" id="cd00130">
    <property type="entry name" value="PAS"/>
    <property type="match status" value="1"/>
</dbReference>
<dbReference type="Proteomes" id="UP000502608">
    <property type="component" value="Chromosome"/>
</dbReference>
<dbReference type="Pfam" id="PF08447">
    <property type="entry name" value="PAS_3"/>
    <property type="match status" value="1"/>
</dbReference>
<dbReference type="SUPFAM" id="SSF55073">
    <property type="entry name" value="Nucleotide cyclase"/>
    <property type="match status" value="1"/>
</dbReference>
<dbReference type="InterPro" id="IPR052155">
    <property type="entry name" value="Biofilm_reg_signaling"/>
</dbReference>
<gene>
    <name evidence="4" type="ORF">HBH39_11185</name>
</gene>
<dbReference type="PROSITE" id="PS50887">
    <property type="entry name" value="GGDEF"/>
    <property type="match status" value="1"/>
</dbReference>
<feature type="domain" description="PAS" evidence="2">
    <location>
        <begin position="20"/>
        <end position="73"/>
    </location>
</feature>
<dbReference type="EMBL" id="CP050313">
    <property type="protein sequence ID" value="QIR14977.1"/>
    <property type="molecule type" value="Genomic_DNA"/>
</dbReference>
<dbReference type="AlphaFoldDB" id="A0A6G9QLQ7"/>
<dbReference type="InterPro" id="IPR029787">
    <property type="entry name" value="Nucleotide_cyclase"/>
</dbReference>
<reference evidence="4 5" key="1">
    <citation type="submission" date="2020-03" db="EMBL/GenBank/DDBJ databases">
        <title>Complete genome sequence of Shewanella sp.</title>
        <authorList>
            <person name="Kim Y.-S."/>
            <person name="Kim S.-J."/>
            <person name="Jung H.-K."/>
            <person name="Kim K.-H."/>
        </authorList>
    </citation>
    <scope>NUCLEOTIDE SEQUENCE [LARGE SCALE GENOMIC DNA]</scope>
    <source>
        <strain evidence="4 5">PN3F2</strain>
    </source>
</reference>
<evidence type="ECO:0000259" key="3">
    <source>
        <dbReference type="PROSITE" id="PS50887"/>
    </source>
</evidence>
<feature type="domain" description="GGDEF" evidence="3">
    <location>
        <begin position="176"/>
        <end position="308"/>
    </location>
</feature>
<evidence type="ECO:0000313" key="5">
    <source>
        <dbReference type="Proteomes" id="UP000502608"/>
    </source>
</evidence>
<evidence type="ECO:0000259" key="2">
    <source>
        <dbReference type="PROSITE" id="PS50112"/>
    </source>
</evidence>
<dbReference type="Gene3D" id="3.30.450.20">
    <property type="entry name" value="PAS domain"/>
    <property type="match status" value="1"/>
</dbReference>
<accession>A0A6G9QLQ7</accession>
<dbReference type="NCBIfam" id="TIGR00254">
    <property type="entry name" value="GGDEF"/>
    <property type="match status" value="1"/>
</dbReference>
<dbReference type="InterPro" id="IPR035965">
    <property type="entry name" value="PAS-like_dom_sf"/>
</dbReference>
<dbReference type="Gene3D" id="3.30.70.270">
    <property type="match status" value="1"/>
</dbReference>
<organism evidence="4 5">
    <name type="scientific">Shewanella aestuarii</name>
    <dbReference type="NCBI Taxonomy" id="1028752"/>
    <lineage>
        <taxon>Bacteria</taxon>
        <taxon>Pseudomonadati</taxon>
        <taxon>Pseudomonadota</taxon>
        <taxon>Gammaproteobacteria</taxon>
        <taxon>Alteromonadales</taxon>
        <taxon>Shewanellaceae</taxon>
        <taxon>Shewanella</taxon>
    </lineage>
</organism>
<dbReference type="SMART" id="SM00091">
    <property type="entry name" value="PAS"/>
    <property type="match status" value="1"/>
</dbReference>
<dbReference type="InterPro" id="IPR013655">
    <property type="entry name" value="PAS_fold_3"/>
</dbReference>
<dbReference type="SMART" id="SM00267">
    <property type="entry name" value="GGDEF"/>
    <property type="match status" value="1"/>
</dbReference>
<dbReference type="Pfam" id="PF00990">
    <property type="entry name" value="GGDEF"/>
    <property type="match status" value="1"/>
</dbReference>
<dbReference type="InterPro" id="IPR000014">
    <property type="entry name" value="PAS"/>
</dbReference>
<dbReference type="PANTHER" id="PTHR44757">
    <property type="entry name" value="DIGUANYLATE CYCLASE DGCP"/>
    <property type="match status" value="1"/>
</dbReference>